<evidence type="ECO:0000256" key="9">
    <source>
        <dbReference type="PROSITE-ProRule" id="PRU10141"/>
    </source>
</evidence>
<dbReference type="GO" id="GO:0050684">
    <property type="term" value="P:regulation of mRNA processing"/>
    <property type="evidence" value="ECO:0007669"/>
    <property type="project" value="TreeGrafter"/>
</dbReference>
<evidence type="ECO:0000256" key="6">
    <source>
        <dbReference type="ARBA" id="ARBA00022840"/>
    </source>
</evidence>
<dbReference type="Pfam" id="PF00069">
    <property type="entry name" value="Pkinase"/>
    <property type="match status" value="2"/>
</dbReference>
<feature type="domain" description="Protein kinase" evidence="10">
    <location>
        <begin position="50"/>
        <end position="416"/>
    </location>
</feature>
<dbReference type="VEuPathDB" id="FungiDB:ASPCADRAFT_512027"/>
<name>A0A1R3RXT9_ASPC5</name>
<evidence type="ECO:0000256" key="4">
    <source>
        <dbReference type="ARBA" id="ARBA00022741"/>
    </source>
</evidence>
<dbReference type="SMART" id="SM00220">
    <property type="entry name" value="S_TKc"/>
    <property type="match status" value="1"/>
</dbReference>
<dbReference type="EMBL" id="KV907494">
    <property type="protein sequence ID" value="OOF99314.1"/>
    <property type="molecule type" value="Genomic_DNA"/>
</dbReference>
<sequence length="430" mass="48201">MGGFVGGSRRSINLTPSHLYIPIEDVEKLERYREGGYHPITLGDRFHGRYRVVHKLGHGSYSTIWLARDQSLGQLVAIKVCTADSDPYESEVLSILSSSRQMSRDIPGKAMIPLILDSFKIQGPNGTHACYVTSPAWMSLSDAKDGSYIRLFRLEVARALVAQLVIAVGYIHAQGLAHGDIHFGNILVQLPSAFGHLSDEQLYKIYGEPASETITRFDGGTIPPCVPPRAILPVWLGKASEDLILPEVKLLLSDFGEAFFPAKLNKFESLTPPVYRAPESRFGGQPLSFPSDIWSLACSIWDIIAQNPLFEGFLAAEDDMICEHVDALGILPPEWWQQWAARHKKFTEDGKSINRKSYRSLENRFEDSIQHPRQAEGMPPLDPAERDALISMLRSMLSFRPESRPSAKKVLASEWMVKWALPEYEKVKRS</sequence>
<dbReference type="SUPFAM" id="SSF56112">
    <property type="entry name" value="Protein kinase-like (PK-like)"/>
    <property type="match status" value="1"/>
</dbReference>
<dbReference type="AlphaFoldDB" id="A0A1R3RXT9"/>
<accession>A0A1R3RXT9</accession>
<dbReference type="PANTHER" id="PTHR47634">
    <property type="entry name" value="PROTEIN KINASE DOMAIN-CONTAINING PROTEIN-RELATED"/>
    <property type="match status" value="1"/>
</dbReference>
<keyword evidence="5" id="KW-0418">Kinase</keyword>
<comment type="catalytic activity">
    <reaction evidence="7">
        <text>L-threonyl-[protein] + ATP = O-phospho-L-threonyl-[protein] + ADP + H(+)</text>
        <dbReference type="Rhea" id="RHEA:46608"/>
        <dbReference type="Rhea" id="RHEA-COMP:11060"/>
        <dbReference type="Rhea" id="RHEA-COMP:11605"/>
        <dbReference type="ChEBI" id="CHEBI:15378"/>
        <dbReference type="ChEBI" id="CHEBI:30013"/>
        <dbReference type="ChEBI" id="CHEBI:30616"/>
        <dbReference type="ChEBI" id="CHEBI:61977"/>
        <dbReference type="ChEBI" id="CHEBI:456216"/>
        <dbReference type="EC" id="2.7.11.1"/>
    </reaction>
</comment>
<keyword evidence="6 9" id="KW-0067">ATP-binding</keyword>
<dbReference type="OMA" id="KDGSWIR"/>
<evidence type="ECO:0000256" key="3">
    <source>
        <dbReference type="ARBA" id="ARBA00022679"/>
    </source>
</evidence>
<evidence type="ECO:0000256" key="2">
    <source>
        <dbReference type="ARBA" id="ARBA00022527"/>
    </source>
</evidence>
<dbReference type="EMBL" id="KV907494">
    <property type="protein sequence ID" value="OOF99309.1"/>
    <property type="molecule type" value="Genomic_DNA"/>
</dbReference>
<dbReference type="Proteomes" id="UP000188318">
    <property type="component" value="Unassembled WGS sequence"/>
</dbReference>
<evidence type="ECO:0000256" key="1">
    <source>
        <dbReference type="ARBA" id="ARBA00012513"/>
    </source>
</evidence>
<keyword evidence="3" id="KW-0808">Transferase</keyword>
<reference evidence="13" key="2">
    <citation type="journal article" date="2017" name="Genome Biol.">
        <title>Comparative genomics reveals high biological diversity and specific adaptations in the industrially and medically important fungal genus Aspergillus.</title>
        <authorList>
            <person name="de Vries R.P."/>
            <person name="Riley R."/>
            <person name="Wiebenga A."/>
            <person name="Aguilar-Osorio G."/>
            <person name="Amillis S."/>
            <person name="Uchima C.A."/>
            <person name="Anderluh G."/>
            <person name="Asadollahi M."/>
            <person name="Askin M."/>
            <person name="Barry K."/>
            <person name="Battaglia E."/>
            <person name="Bayram O."/>
            <person name="Benocci T."/>
            <person name="Braus-Stromeyer S.A."/>
            <person name="Caldana C."/>
            <person name="Canovas D."/>
            <person name="Cerqueira G.C."/>
            <person name="Chen F."/>
            <person name="Chen W."/>
            <person name="Choi C."/>
            <person name="Clum A."/>
            <person name="Dos Santos R.A."/>
            <person name="Damasio A.R."/>
            <person name="Diallinas G."/>
            <person name="Emri T."/>
            <person name="Fekete E."/>
            <person name="Flipphi M."/>
            <person name="Freyberg S."/>
            <person name="Gallo A."/>
            <person name="Gournas C."/>
            <person name="Habgood R."/>
            <person name="Hainaut M."/>
            <person name="Harispe M.L."/>
            <person name="Henrissat B."/>
            <person name="Hilden K.S."/>
            <person name="Hope R."/>
            <person name="Hossain A."/>
            <person name="Karabika E."/>
            <person name="Karaffa L."/>
            <person name="Karanyi Z."/>
            <person name="Krasevec N."/>
            <person name="Kuo A."/>
            <person name="Kusch H."/>
            <person name="LaButti K."/>
            <person name="Lagendijk E.L."/>
            <person name="Lapidus A."/>
            <person name="Levasseur A."/>
            <person name="Lindquist E."/>
            <person name="Lipzen A."/>
            <person name="Logrieco A.F."/>
            <person name="MacCabe A."/>
            <person name="Maekelae M.R."/>
            <person name="Malavazi I."/>
            <person name="Melin P."/>
            <person name="Meyer V."/>
            <person name="Mielnichuk N."/>
            <person name="Miskei M."/>
            <person name="Molnar A.P."/>
            <person name="Mule G."/>
            <person name="Ngan C.Y."/>
            <person name="Orejas M."/>
            <person name="Orosz E."/>
            <person name="Ouedraogo J.P."/>
            <person name="Overkamp K.M."/>
            <person name="Park H.-S."/>
            <person name="Perrone G."/>
            <person name="Piumi F."/>
            <person name="Punt P.J."/>
            <person name="Ram A.F."/>
            <person name="Ramon A."/>
            <person name="Rauscher S."/>
            <person name="Record E."/>
            <person name="Riano-Pachon D.M."/>
            <person name="Robert V."/>
            <person name="Roehrig J."/>
            <person name="Ruller R."/>
            <person name="Salamov A."/>
            <person name="Salih N.S."/>
            <person name="Samson R.A."/>
            <person name="Sandor E."/>
            <person name="Sanguinetti M."/>
            <person name="Schuetze T."/>
            <person name="Sepcic K."/>
            <person name="Shelest E."/>
            <person name="Sherlock G."/>
            <person name="Sophianopoulou V."/>
            <person name="Squina F.M."/>
            <person name="Sun H."/>
            <person name="Susca A."/>
            <person name="Todd R.B."/>
            <person name="Tsang A."/>
            <person name="Unkles S.E."/>
            <person name="van de Wiele N."/>
            <person name="van Rossen-Uffink D."/>
            <person name="Oliveira J.V."/>
            <person name="Vesth T.C."/>
            <person name="Visser J."/>
            <person name="Yu J.-H."/>
            <person name="Zhou M."/>
            <person name="Andersen M.R."/>
            <person name="Archer D.B."/>
            <person name="Baker S.E."/>
            <person name="Benoit I."/>
            <person name="Brakhage A.A."/>
            <person name="Braus G.H."/>
            <person name="Fischer R."/>
            <person name="Frisvad J.C."/>
            <person name="Goldman G.H."/>
            <person name="Houbraken J."/>
            <person name="Oakley B."/>
            <person name="Pocsi I."/>
            <person name="Scazzocchio C."/>
            <person name="Seiboth B."/>
            <person name="vanKuyk P.A."/>
            <person name="Wortman J."/>
            <person name="Dyer P.S."/>
            <person name="Grigoriev I.V."/>
        </authorList>
    </citation>
    <scope>NUCLEOTIDE SEQUENCE [LARGE SCALE GENOMIC DNA]</scope>
    <source>
        <strain evidence="13">ITEM 5010</strain>
    </source>
</reference>
<evidence type="ECO:0000256" key="7">
    <source>
        <dbReference type="ARBA" id="ARBA00047899"/>
    </source>
</evidence>
<dbReference type="OrthoDB" id="5979581at2759"/>
<dbReference type="Gene3D" id="1.10.510.10">
    <property type="entry name" value="Transferase(Phosphotransferase) domain 1"/>
    <property type="match status" value="1"/>
</dbReference>
<evidence type="ECO:0000259" key="10">
    <source>
        <dbReference type="PROSITE" id="PS50011"/>
    </source>
</evidence>
<protein>
    <recommendedName>
        <fullName evidence="1">non-specific serine/threonine protein kinase</fullName>
        <ecNumber evidence="1">2.7.11.1</ecNumber>
    </recommendedName>
</protein>
<evidence type="ECO:0000313" key="11">
    <source>
        <dbReference type="EMBL" id="OOF99309.1"/>
    </source>
</evidence>
<dbReference type="EC" id="2.7.11.1" evidence="1"/>
<dbReference type="PROSITE" id="PS50011">
    <property type="entry name" value="PROTEIN_KINASE_DOM"/>
    <property type="match status" value="1"/>
</dbReference>
<dbReference type="InterPro" id="IPR017441">
    <property type="entry name" value="Protein_kinase_ATP_BS"/>
</dbReference>
<dbReference type="GO" id="GO:0004674">
    <property type="term" value="F:protein serine/threonine kinase activity"/>
    <property type="evidence" value="ECO:0007669"/>
    <property type="project" value="UniProtKB-KW"/>
</dbReference>
<dbReference type="PANTHER" id="PTHR47634:SF9">
    <property type="entry name" value="PROTEIN KINASE DOMAIN-CONTAINING PROTEIN-RELATED"/>
    <property type="match status" value="1"/>
</dbReference>
<keyword evidence="2" id="KW-0723">Serine/threonine-protein kinase</keyword>
<gene>
    <name evidence="11" type="ORF">ASPCADRAFT_512027</name>
    <name evidence="12" type="ORF">ASPCADRAFT_512029</name>
</gene>
<dbReference type="VEuPathDB" id="FungiDB:ASPCADRAFT_512029"/>
<dbReference type="PROSITE" id="PS00107">
    <property type="entry name" value="PROTEIN_KINASE_ATP"/>
    <property type="match status" value="1"/>
</dbReference>
<feature type="binding site" evidence="9">
    <location>
        <position position="79"/>
    </location>
    <ligand>
        <name>ATP</name>
        <dbReference type="ChEBI" id="CHEBI:30616"/>
    </ligand>
</feature>
<dbReference type="InterPro" id="IPR011009">
    <property type="entry name" value="Kinase-like_dom_sf"/>
</dbReference>
<keyword evidence="13" id="KW-1185">Reference proteome</keyword>
<organism evidence="11 13">
    <name type="scientific">Aspergillus carbonarius (strain ITEM 5010)</name>
    <dbReference type="NCBI Taxonomy" id="602072"/>
    <lineage>
        <taxon>Eukaryota</taxon>
        <taxon>Fungi</taxon>
        <taxon>Dikarya</taxon>
        <taxon>Ascomycota</taxon>
        <taxon>Pezizomycotina</taxon>
        <taxon>Eurotiomycetes</taxon>
        <taxon>Eurotiomycetidae</taxon>
        <taxon>Eurotiales</taxon>
        <taxon>Aspergillaceae</taxon>
        <taxon>Aspergillus</taxon>
        <taxon>Aspergillus subgen. Circumdati</taxon>
    </lineage>
</organism>
<dbReference type="GO" id="GO:0005524">
    <property type="term" value="F:ATP binding"/>
    <property type="evidence" value="ECO:0007669"/>
    <property type="project" value="UniProtKB-UniRule"/>
</dbReference>
<dbReference type="InterPro" id="IPR051334">
    <property type="entry name" value="SRPK"/>
</dbReference>
<dbReference type="Gene3D" id="3.30.200.20">
    <property type="entry name" value="Phosphorylase Kinase, domain 1"/>
    <property type="match status" value="1"/>
</dbReference>
<dbReference type="InterPro" id="IPR000719">
    <property type="entry name" value="Prot_kinase_dom"/>
</dbReference>
<proteinExistence type="predicted"/>
<evidence type="ECO:0000256" key="8">
    <source>
        <dbReference type="ARBA" id="ARBA00048679"/>
    </source>
</evidence>
<dbReference type="STRING" id="602072.A0A1R3RXT9"/>
<evidence type="ECO:0000313" key="12">
    <source>
        <dbReference type="EMBL" id="OOF99314.1"/>
    </source>
</evidence>
<dbReference type="GO" id="GO:0000245">
    <property type="term" value="P:spliceosomal complex assembly"/>
    <property type="evidence" value="ECO:0007669"/>
    <property type="project" value="TreeGrafter"/>
</dbReference>
<evidence type="ECO:0000256" key="5">
    <source>
        <dbReference type="ARBA" id="ARBA00022777"/>
    </source>
</evidence>
<keyword evidence="4 9" id="KW-0547">Nucleotide-binding</keyword>
<evidence type="ECO:0000313" key="13">
    <source>
        <dbReference type="Proteomes" id="UP000188318"/>
    </source>
</evidence>
<comment type="catalytic activity">
    <reaction evidence="8">
        <text>L-seryl-[protein] + ATP = O-phospho-L-seryl-[protein] + ADP + H(+)</text>
        <dbReference type="Rhea" id="RHEA:17989"/>
        <dbReference type="Rhea" id="RHEA-COMP:9863"/>
        <dbReference type="Rhea" id="RHEA-COMP:11604"/>
        <dbReference type="ChEBI" id="CHEBI:15378"/>
        <dbReference type="ChEBI" id="CHEBI:29999"/>
        <dbReference type="ChEBI" id="CHEBI:30616"/>
        <dbReference type="ChEBI" id="CHEBI:83421"/>
        <dbReference type="ChEBI" id="CHEBI:456216"/>
        <dbReference type="EC" id="2.7.11.1"/>
    </reaction>
</comment>
<reference evidence="11" key="1">
    <citation type="submission" date="2016-12" db="EMBL/GenBank/DDBJ databases">
        <authorList>
            <consortium name="DOE Joint Genome Institute"/>
            <person name="Riley R."/>
            <person name="Kuo A."/>
            <person name="Sun H."/>
            <person name="Pangilinan J."/>
            <person name="Culley D."/>
            <person name="Salamov A."/>
            <person name="Magnuson J."/>
            <person name="Bruno K."/>
            <person name="Henrissat B."/>
            <person name="Berka R."/>
            <person name="Tsang A."/>
            <person name="Barry K."/>
            <person name="lapidus A."/>
            <person name="Martin J."/>
            <person name="Lindquist E."/>
            <person name="Wang Z."/>
            <person name="Baker S."/>
            <person name="Grigoriev I."/>
            <person name="Nordberg H.P."/>
            <person name="Cantor M.N."/>
            <person name="Hua S.X."/>
        </authorList>
    </citation>
    <scope>NUCLEOTIDE SEQUENCE [LARGE SCALE GENOMIC DNA]</scope>
    <source>
        <strain evidence="11">ITEM 5010</strain>
    </source>
</reference>